<evidence type="ECO:0008006" key="3">
    <source>
        <dbReference type="Google" id="ProtNLM"/>
    </source>
</evidence>
<dbReference type="RefSeq" id="WP_274150910.1">
    <property type="nucleotide sequence ID" value="NZ_CP117811.1"/>
</dbReference>
<protein>
    <recommendedName>
        <fullName evidence="3">Arm DNA-binding domain-containing protein</fullName>
    </recommendedName>
</protein>
<proteinExistence type="predicted"/>
<dbReference type="Proteomes" id="UP001214250">
    <property type="component" value="Chromosome 1"/>
</dbReference>
<reference evidence="1 2" key="1">
    <citation type="submission" date="2023-02" db="EMBL/GenBank/DDBJ databases">
        <title>Genome sequence of Lentisphaera profundi SAORIC-696.</title>
        <authorList>
            <person name="Kim e."/>
            <person name="Cho J.-C."/>
            <person name="Choi A."/>
            <person name="Kang I."/>
        </authorList>
    </citation>
    <scope>NUCLEOTIDE SEQUENCE [LARGE SCALE GENOMIC DNA]</scope>
    <source>
        <strain evidence="1 2">SAORIC-696</strain>
    </source>
</reference>
<dbReference type="EMBL" id="CP117811">
    <property type="protein sequence ID" value="WDE96845.1"/>
    <property type="molecule type" value="Genomic_DNA"/>
</dbReference>
<keyword evidence="2" id="KW-1185">Reference proteome</keyword>
<evidence type="ECO:0000313" key="2">
    <source>
        <dbReference type="Proteomes" id="UP001214250"/>
    </source>
</evidence>
<accession>A0ABY7VRL9</accession>
<gene>
    <name evidence="1" type="ORF">PQO03_02575</name>
</gene>
<evidence type="ECO:0000313" key="1">
    <source>
        <dbReference type="EMBL" id="WDE96845.1"/>
    </source>
</evidence>
<sequence length="80" mass="9853">MMKEKKLLIEFINNYTRLKQNERGHVMPLYRIDVYSKDGEFKEKVNVFKWRDEKTRHITPEDEKLIDEIMKKQKTNHELS</sequence>
<name>A0ABY7VRL9_9BACT</name>
<organism evidence="1 2">
    <name type="scientific">Lentisphaera profundi</name>
    <dbReference type="NCBI Taxonomy" id="1658616"/>
    <lineage>
        <taxon>Bacteria</taxon>
        <taxon>Pseudomonadati</taxon>
        <taxon>Lentisphaerota</taxon>
        <taxon>Lentisphaeria</taxon>
        <taxon>Lentisphaerales</taxon>
        <taxon>Lentisphaeraceae</taxon>
        <taxon>Lentisphaera</taxon>
    </lineage>
</organism>